<reference evidence="2 3" key="1">
    <citation type="submission" date="2018-08" db="EMBL/GenBank/DDBJ databases">
        <title>A genome reference for cultivated species of the human gut microbiota.</title>
        <authorList>
            <person name="Zou Y."/>
            <person name="Xue W."/>
            <person name="Luo G."/>
        </authorList>
    </citation>
    <scope>NUCLEOTIDE SEQUENCE [LARGE SCALE GENOMIC DNA]</scope>
    <source>
        <strain evidence="2 3">AM27-17</strain>
    </source>
</reference>
<dbReference type="RefSeq" id="WP_118222025.1">
    <property type="nucleotide sequence ID" value="NZ_JADNIJ010000004.1"/>
</dbReference>
<evidence type="ECO:0000256" key="1">
    <source>
        <dbReference type="SAM" id="SignalP"/>
    </source>
</evidence>
<dbReference type="EMBL" id="QSKV01000006">
    <property type="protein sequence ID" value="RHE92039.1"/>
    <property type="molecule type" value="Genomic_DNA"/>
</dbReference>
<gene>
    <name evidence="2" type="ORF">DW712_10745</name>
</gene>
<organism evidence="2 3">
    <name type="scientific">Bacteroides intestinalis</name>
    <dbReference type="NCBI Taxonomy" id="329854"/>
    <lineage>
        <taxon>Bacteria</taxon>
        <taxon>Pseudomonadati</taxon>
        <taxon>Bacteroidota</taxon>
        <taxon>Bacteroidia</taxon>
        <taxon>Bacteroidales</taxon>
        <taxon>Bacteroidaceae</taxon>
        <taxon>Bacteroides</taxon>
    </lineage>
</organism>
<feature type="signal peptide" evidence="1">
    <location>
        <begin position="1"/>
        <end position="28"/>
    </location>
</feature>
<dbReference type="CDD" id="cd13120">
    <property type="entry name" value="BF2867_like_N"/>
    <property type="match status" value="1"/>
</dbReference>
<dbReference type="Pfam" id="PF13149">
    <property type="entry name" value="Mfa_like_1"/>
    <property type="match status" value="1"/>
</dbReference>
<dbReference type="PROSITE" id="PS51257">
    <property type="entry name" value="PROKAR_LIPOPROTEIN"/>
    <property type="match status" value="1"/>
</dbReference>
<dbReference type="Proteomes" id="UP000285650">
    <property type="component" value="Unassembled WGS sequence"/>
</dbReference>
<dbReference type="Gene3D" id="2.60.40.2620">
    <property type="entry name" value="Fimbrillin-like"/>
    <property type="match status" value="1"/>
</dbReference>
<feature type="chain" id="PRO_5019390055" description="DUF1566 domain-containing protein" evidence="1">
    <location>
        <begin position="29"/>
        <end position="556"/>
    </location>
</feature>
<dbReference type="InterPro" id="IPR025049">
    <property type="entry name" value="Mfa-like_1"/>
</dbReference>
<sequence length="556" mass="62247">MKRIEQLYRTAVLPTLLMLAAACTPGDAFDDAFDDATGNASGPDAAITITVTDGGYAPDDASATRAVEKGFATEFTAGDAIGIYVVNEGSEFVAENLKFTYNGLTWEADKNQTLPSIPHNNKPLYFAYYPYQDNMSSTNRKPDSNKDNAEDFFQNLINLWDVKDDQSTYAKYTANDLMVAQGVVAPRADGAPGSTLSFKMEHQMALLVIRMPRTTCTYTETISNEEKTKSYDLYTGGYMKDWWKENHYTARRIMKTDMAWNLKEFYYDSGFKKHEFTKSVKNSVSGTYKLYTVDDGAETKSDRKLREGDFYMKDGTVLSQEAFGGGNLPNDVKKDCIGVVFWVGEIARIHWTQTGYKNGDHLLMRDHPECVHGMVVAMHDASQGAVFATGKGATESTYDWADSFSGFTPGEQADWKEIRNSDSTFGYSKPRLLTLYGTRHNDTTFPVLDAIAAYAAAYPVPASSSGWFLPGRNEFATLFFGAPQDFSTPEDSYYYQKLLMLKVINPQIRMASGDELNGGYWSSTEYKDNAWWIDVSSHYGIEPKNKTYKVRAVLAF</sequence>
<name>A0A414LB84_9BACE</name>
<dbReference type="AlphaFoldDB" id="A0A414LB84"/>
<protein>
    <recommendedName>
        <fullName evidence="4">DUF1566 domain-containing protein</fullName>
    </recommendedName>
</protein>
<evidence type="ECO:0000313" key="2">
    <source>
        <dbReference type="EMBL" id="RHE92039.1"/>
    </source>
</evidence>
<dbReference type="Gene3D" id="2.60.40.3570">
    <property type="match status" value="1"/>
</dbReference>
<dbReference type="InterPro" id="IPR042278">
    <property type="entry name" value="Mfa-like_1_N"/>
</dbReference>
<evidence type="ECO:0000313" key="3">
    <source>
        <dbReference type="Proteomes" id="UP000285650"/>
    </source>
</evidence>
<proteinExistence type="predicted"/>
<keyword evidence="1" id="KW-0732">Signal</keyword>
<evidence type="ECO:0008006" key="4">
    <source>
        <dbReference type="Google" id="ProtNLM"/>
    </source>
</evidence>
<comment type="caution">
    <text evidence="2">The sequence shown here is derived from an EMBL/GenBank/DDBJ whole genome shotgun (WGS) entry which is preliminary data.</text>
</comment>
<accession>A0A414LB84</accession>